<dbReference type="InterPro" id="IPR012675">
    <property type="entry name" value="Beta-grasp_dom_sf"/>
</dbReference>
<dbReference type="InterPro" id="IPR010035">
    <property type="entry name" value="Thi_S"/>
</dbReference>
<evidence type="ECO:0000313" key="1">
    <source>
        <dbReference type="EMBL" id="XFO68617.1"/>
    </source>
</evidence>
<dbReference type="Proteomes" id="UP000216752">
    <property type="component" value="Chromosome"/>
</dbReference>
<keyword evidence="2" id="KW-1185">Reference proteome</keyword>
<dbReference type="NCBIfam" id="TIGR01683">
    <property type="entry name" value="thiS"/>
    <property type="match status" value="1"/>
</dbReference>
<dbReference type="Pfam" id="PF02597">
    <property type="entry name" value="ThiS"/>
    <property type="match status" value="1"/>
</dbReference>
<dbReference type="SUPFAM" id="SSF54285">
    <property type="entry name" value="MoaD/ThiS"/>
    <property type="match status" value="1"/>
</dbReference>
<dbReference type="CDD" id="cd00565">
    <property type="entry name" value="Ubl_ThiS"/>
    <property type="match status" value="1"/>
</dbReference>
<protein>
    <submittedName>
        <fullName evidence="1">Sulfur carrier protein ThiS</fullName>
    </submittedName>
</protein>
<gene>
    <name evidence="1" type="primary">thiS</name>
    <name evidence="1" type="ORF">SPSIL_048400</name>
</gene>
<dbReference type="InterPro" id="IPR016155">
    <property type="entry name" value="Mopterin_synth/thiamin_S_b"/>
</dbReference>
<proteinExistence type="predicted"/>
<dbReference type="EMBL" id="CP155573">
    <property type="protein sequence ID" value="XFO68617.1"/>
    <property type="molecule type" value="Genomic_DNA"/>
</dbReference>
<dbReference type="InterPro" id="IPR003749">
    <property type="entry name" value="ThiS/MoaD-like"/>
</dbReference>
<accession>A0ABZ3ISF3</accession>
<dbReference type="RefSeq" id="WP_094606985.1">
    <property type="nucleotide sequence ID" value="NZ_CP155573.1"/>
</dbReference>
<name>A0ABZ3ISF3_9FIRM</name>
<sequence>MKLNGKVVLLEQEQTLFEFLTAEQFDCKSIAVERNGVIVPKAEYESIRLSNEDMLEIVRFVGGG</sequence>
<evidence type="ECO:0000313" key="2">
    <source>
        <dbReference type="Proteomes" id="UP000216752"/>
    </source>
</evidence>
<organism evidence="1 2">
    <name type="scientific">Sporomusa silvacetica DSM 10669</name>
    <dbReference type="NCBI Taxonomy" id="1123289"/>
    <lineage>
        <taxon>Bacteria</taxon>
        <taxon>Bacillati</taxon>
        <taxon>Bacillota</taxon>
        <taxon>Negativicutes</taxon>
        <taxon>Selenomonadales</taxon>
        <taxon>Sporomusaceae</taxon>
        <taxon>Sporomusa</taxon>
    </lineage>
</organism>
<dbReference type="PANTHER" id="PTHR34472:SF1">
    <property type="entry name" value="SULFUR CARRIER PROTEIN THIS"/>
    <property type="match status" value="1"/>
</dbReference>
<dbReference type="Gene3D" id="3.10.20.30">
    <property type="match status" value="1"/>
</dbReference>
<dbReference type="PANTHER" id="PTHR34472">
    <property type="entry name" value="SULFUR CARRIER PROTEIN THIS"/>
    <property type="match status" value="1"/>
</dbReference>
<reference evidence="1" key="1">
    <citation type="submission" date="2024-05" db="EMBL/GenBank/DDBJ databases">
        <title>Isolation and characterization of Sporomusa carbonis sp. nov., a carboxydotrophic hydrogenogen in the genus of Sporomusa isolated from a charcoal burning pile.</title>
        <authorList>
            <person name="Boeer T."/>
            <person name="Rosenbaum F."/>
            <person name="Eysell L."/>
            <person name="Mueller V."/>
            <person name="Daniel R."/>
            <person name="Poehlein A."/>
        </authorList>
    </citation>
    <scope>NUCLEOTIDE SEQUENCE [LARGE SCALE GENOMIC DNA]</scope>
    <source>
        <strain evidence="1">DSM 10669</strain>
    </source>
</reference>